<feature type="transmembrane region" description="Helical" evidence="8">
    <location>
        <begin position="320"/>
        <end position="339"/>
    </location>
</feature>
<feature type="transmembrane region" description="Helical" evidence="8">
    <location>
        <begin position="100"/>
        <end position="119"/>
    </location>
</feature>
<protein>
    <submittedName>
        <fullName evidence="9">Iron ABC transporter permease</fullName>
    </submittedName>
</protein>
<dbReference type="GO" id="GO:0033214">
    <property type="term" value="P:siderophore-iron import into cell"/>
    <property type="evidence" value="ECO:0007669"/>
    <property type="project" value="TreeGrafter"/>
</dbReference>
<dbReference type="SUPFAM" id="SSF81345">
    <property type="entry name" value="ABC transporter involved in vitamin B12 uptake, BtuC"/>
    <property type="match status" value="1"/>
</dbReference>
<feature type="transmembrane region" description="Helical" evidence="8">
    <location>
        <begin position="16"/>
        <end position="40"/>
    </location>
</feature>
<comment type="similarity">
    <text evidence="2">Belongs to the binding-protein-dependent transport system permease family. FecCD subfamily.</text>
</comment>
<evidence type="ECO:0000313" key="10">
    <source>
        <dbReference type="Proteomes" id="UP000197781"/>
    </source>
</evidence>
<feature type="transmembrane region" description="Helical" evidence="8">
    <location>
        <begin position="68"/>
        <end position="88"/>
    </location>
</feature>
<gene>
    <name evidence="9" type="ORF">BP422_18120</name>
</gene>
<dbReference type="PANTHER" id="PTHR30472:SF64">
    <property type="entry name" value="IRON(3+)-HYDROXAMATE IMPORT SYSTEM PERMEASE PROTEIN FHUG"/>
    <property type="match status" value="1"/>
</dbReference>
<sequence>MQQMVSHYQTRKRNSAFAVMTILAILIFIAFIISMNIGYIRLSPSDLLMTLIGSGTDKQSLILFEFRLPRIVISLLIGAGLAVSGCIIQGISRNALAEPGILGINAGAGLMVMLFISFYPSTSAAPVFLLPVLALLGASVTAALIFVLSYKRHKGLSPTRIVLTGIAVAAGMSAAMIVLTLKLSPDKYQFVATWLAGSIWGTNWKFVLSLLPWIVLLIPYVFYKARVMNVLNLGEELAKGLGAPVAKEQLKLLAAAVGLAASCVAVSGGIGFVGLVGPHLARRLVGPKHEMLLPTSALTGALLVIVADTIGRWIMQPSEIPTGIVVAVIGAPYFLYLLARSKA</sequence>
<dbReference type="KEGG" id="bfm:BP422_18120"/>
<keyword evidence="3" id="KW-0813">Transport</keyword>
<dbReference type="RefSeq" id="WP_088910983.1">
    <property type="nucleotide sequence ID" value="NZ_CP018145.1"/>
</dbReference>
<feature type="transmembrane region" description="Helical" evidence="8">
    <location>
        <begin position="292"/>
        <end position="314"/>
    </location>
</feature>
<name>A0A220MRH5_9BACL</name>
<evidence type="ECO:0000256" key="5">
    <source>
        <dbReference type="ARBA" id="ARBA00022692"/>
    </source>
</evidence>
<evidence type="ECO:0000256" key="3">
    <source>
        <dbReference type="ARBA" id="ARBA00022448"/>
    </source>
</evidence>
<evidence type="ECO:0000256" key="8">
    <source>
        <dbReference type="SAM" id="Phobius"/>
    </source>
</evidence>
<accession>A0A220MRH5</accession>
<evidence type="ECO:0000256" key="4">
    <source>
        <dbReference type="ARBA" id="ARBA00022475"/>
    </source>
</evidence>
<dbReference type="AlphaFoldDB" id="A0A220MRH5"/>
<feature type="transmembrane region" description="Helical" evidence="8">
    <location>
        <begin position="204"/>
        <end position="223"/>
    </location>
</feature>
<dbReference type="CDD" id="cd06550">
    <property type="entry name" value="TM_ABC_iron-siderophores_like"/>
    <property type="match status" value="1"/>
</dbReference>
<dbReference type="Pfam" id="PF01032">
    <property type="entry name" value="FecCD"/>
    <property type="match status" value="1"/>
</dbReference>
<dbReference type="PANTHER" id="PTHR30472">
    <property type="entry name" value="FERRIC ENTEROBACTIN TRANSPORT SYSTEM PERMEASE PROTEIN"/>
    <property type="match status" value="1"/>
</dbReference>
<feature type="transmembrane region" description="Helical" evidence="8">
    <location>
        <begin position="125"/>
        <end position="149"/>
    </location>
</feature>
<proteinExistence type="inferred from homology"/>
<dbReference type="InterPro" id="IPR000522">
    <property type="entry name" value="ABC_transptr_permease_BtuC"/>
</dbReference>
<keyword evidence="7 8" id="KW-0472">Membrane</keyword>
<dbReference type="Gene3D" id="1.10.3470.10">
    <property type="entry name" value="ABC transporter involved in vitamin B12 uptake, BtuC"/>
    <property type="match status" value="1"/>
</dbReference>
<dbReference type="FunFam" id="1.10.3470.10:FF:000001">
    <property type="entry name" value="Vitamin B12 ABC transporter permease BtuC"/>
    <property type="match status" value="1"/>
</dbReference>
<dbReference type="InterPro" id="IPR037294">
    <property type="entry name" value="ABC_BtuC-like"/>
</dbReference>
<evidence type="ECO:0000256" key="2">
    <source>
        <dbReference type="ARBA" id="ARBA00007935"/>
    </source>
</evidence>
<dbReference type="GO" id="GO:0005886">
    <property type="term" value="C:plasma membrane"/>
    <property type="evidence" value="ECO:0007669"/>
    <property type="project" value="UniProtKB-SubCell"/>
</dbReference>
<feature type="transmembrane region" description="Helical" evidence="8">
    <location>
        <begin position="161"/>
        <end position="184"/>
    </location>
</feature>
<evidence type="ECO:0000256" key="1">
    <source>
        <dbReference type="ARBA" id="ARBA00004651"/>
    </source>
</evidence>
<comment type="subcellular location">
    <subcellularLocation>
        <location evidence="1">Cell membrane</location>
        <topology evidence="1">Multi-pass membrane protein</topology>
    </subcellularLocation>
</comment>
<dbReference type="GO" id="GO:0022857">
    <property type="term" value="F:transmembrane transporter activity"/>
    <property type="evidence" value="ECO:0007669"/>
    <property type="project" value="InterPro"/>
</dbReference>
<organism evidence="9 10">
    <name type="scientific">Brevibacillus formosus</name>
    <dbReference type="NCBI Taxonomy" id="54913"/>
    <lineage>
        <taxon>Bacteria</taxon>
        <taxon>Bacillati</taxon>
        <taxon>Bacillota</taxon>
        <taxon>Bacilli</taxon>
        <taxon>Bacillales</taxon>
        <taxon>Paenibacillaceae</taxon>
        <taxon>Brevibacillus</taxon>
    </lineage>
</organism>
<dbReference type="EMBL" id="CP018145">
    <property type="protein sequence ID" value="ASJ57592.1"/>
    <property type="molecule type" value="Genomic_DNA"/>
</dbReference>
<reference evidence="9 10" key="1">
    <citation type="submission" date="2016-11" db="EMBL/GenBank/DDBJ databases">
        <authorList>
            <person name="Jaros S."/>
            <person name="Januszkiewicz K."/>
            <person name="Wedrychowicz H."/>
        </authorList>
    </citation>
    <scope>NUCLEOTIDE SEQUENCE [LARGE SCALE GENOMIC DNA]</scope>
    <source>
        <strain evidence="9 10">NF2</strain>
    </source>
</reference>
<evidence type="ECO:0000256" key="6">
    <source>
        <dbReference type="ARBA" id="ARBA00022989"/>
    </source>
</evidence>
<evidence type="ECO:0000313" key="9">
    <source>
        <dbReference type="EMBL" id="ASJ57592.1"/>
    </source>
</evidence>
<keyword evidence="5 8" id="KW-0812">Transmembrane</keyword>
<keyword evidence="4" id="KW-1003">Cell membrane</keyword>
<keyword evidence="6 8" id="KW-1133">Transmembrane helix</keyword>
<evidence type="ECO:0000256" key="7">
    <source>
        <dbReference type="ARBA" id="ARBA00023136"/>
    </source>
</evidence>
<dbReference type="Proteomes" id="UP000197781">
    <property type="component" value="Chromosome"/>
</dbReference>